<evidence type="ECO:0000313" key="4">
    <source>
        <dbReference type="EMBL" id="KIY71299.1"/>
    </source>
</evidence>
<dbReference type="AlphaFoldDB" id="A0A0D7BMC2"/>
<proteinExistence type="inferred from homology"/>
<evidence type="ECO:0000256" key="2">
    <source>
        <dbReference type="ARBA" id="ARBA00023054"/>
    </source>
</evidence>
<feature type="region of interest" description="Disordered" evidence="3">
    <location>
        <begin position="178"/>
        <end position="205"/>
    </location>
</feature>
<dbReference type="EMBL" id="KN880456">
    <property type="protein sequence ID" value="KIY71299.1"/>
    <property type="molecule type" value="Genomic_DNA"/>
</dbReference>
<dbReference type="PANTHER" id="PTHR12499">
    <property type="entry name" value="OPTIC ATROPHY 3 PROTEIN OPA3"/>
    <property type="match status" value="1"/>
</dbReference>
<sequence>MASTKIATLVIRTLAKPISVRLKEQAKKHDTFRHICVSLAQYMHRSEIRLRTGLLGEPTKHVRPLSETRAIDTGANFIAEGFMFAVAAGLILGETYRSSRKETQRRDDVKARLDDLETSIQDLTQRVGTLATTVEEQTTHHSTRNDEMHRILQRIVDIGLRGGWAEFEKSPLQLPLPTIMPSRLIPSPPTNASEAREDQEPSAST</sequence>
<keyword evidence="5" id="KW-1185">Reference proteome</keyword>
<comment type="similarity">
    <text evidence="1">Belongs to the OPA3 family.</text>
</comment>
<keyword evidence="2" id="KW-0175">Coiled coil</keyword>
<name>A0A0D7BMC2_9AGAR</name>
<dbReference type="GO" id="GO:0005739">
    <property type="term" value="C:mitochondrion"/>
    <property type="evidence" value="ECO:0007669"/>
    <property type="project" value="TreeGrafter"/>
</dbReference>
<dbReference type="Pfam" id="PF07047">
    <property type="entry name" value="OPA3"/>
    <property type="match status" value="1"/>
</dbReference>
<accession>A0A0D7BMC2</accession>
<dbReference type="Proteomes" id="UP000054007">
    <property type="component" value="Unassembled WGS sequence"/>
</dbReference>
<dbReference type="OrthoDB" id="2129069at2759"/>
<dbReference type="GO" id="GO:0019216">
    <property type="term" value="P:regulation of lipid metabolic process"/>
    <property type="evidence" value="ECO:0007669"/>
    <property type="project" value="TreeGrafter"/>
</dbReference>
<organism evidence="4 5">
    <name type="scientific">Cylindrobasidium torrendii FP15055 ss-10</name>
    <dbReference type="NCBI Taxonomy" id="1314674"/>
    <lineage>
        <taxon>Eukaryota</taxon>
        <taxon>Fungi</taxon>
        <taxon>Dikarya</taxon>
        <taxon>Basidiomycota</taxon>
        <taxon>Agaricomycotina</taxon>
        <taxon>Agaricomycetes</taxon>
        <taxon>Agaricomycetidae</taxon>
        <taxon>Agaricales</taxon>
        <taxon>Marasmiineae</taxon>
        <taxon>Physalacriaceae</taxon>
        <taxon>Cylindrobasidium</taxon>
    </lineage>
</organism>
<dbReference type="PANTHER" id="PTHR12499:SF0">
    <property type="entry name" value="OPTIC ATROPHY 3 PROTEIN"/>
    <property type="match status" value="1"/>
</dbReference>
<dbReference type="InterPro" id="IPR010754">
    <property type="entry name" value="OPA3-like"/>
</dbReference>
<evidence type="ECO:0000256" key="1">
    <source>
        <dbReference type="ARBA" id="ARBA00007584"/>
    </source>
</evidence>
<gene>
    <name evidence="4" type="ORF">CYLTODRAFT_418981</name>
</gene>
<reference evidence="4 5" key="1">
    <citation type="journal article" date="2015" name="Fungal Genet. Biol.">
        <title>Evolution of novel wood decay mechanisms in Agaricales revealed by the genome sequences of Fistulina hepatica and Cylindrobasidium torrendii.</title>
        <authorList>
            <person name="Floudas D."/>
            <person name="Held B.W."/>
            <person name="Riley R."/>
            <person name="Nagy L.G."/>
            <person name="Koehler G."/>
            <person name="Ransdell A.S."/>
            <person name="Younus H."/>
            <person name="Chow J."/>
            <person name="Chiniquy J."/>
            <person name="Lipzen A."/>
            <person name="Tritt A."/>
            <person name="Sun H."/>
            <person name="Haridas S."/>
            <person name="LaButti K."/>
            <person name="Ohm R.A."/>
            <person name="Kues U."/>
            <person name="Blanchette R.A."/>
            <person name="Grigoriev I.V."/>
            <person name="Minto R.E."/>
            <person name="Hibbett D.S."/>
        </authorList>
    </citation>
    <scope>NUCLEOTIDE SEQUENCE [LARGE SCALE GENOMIC DNA]</scope>
    <source>
        <strain evidence="4 5">FP15055 ss-10</strain>
    </source>
</reference>
<protein>
    <submittedName>
        <fullName evidence="4">OPA3-domain-containing protein</fullName>
    </submittedName>
</protein>
<evidence type="ECO:0000313" key="5">
    <source>
        <dbReference type="Proteomes" id="UP000054007"/>
    </source>
</evidence>
<evidence type="ECO:0000256" key="3">
    <source>
        <dbReference type="SAM" id="MobiDB-lite"/>
    </source>
</evidence>